<keyword evidence="4" id="KW-1185">Reference proteome</keyword>
<accession>A0ABN9THC5</accession>
<protein>
    <recommendedName>
        <fullName evidence="2">Calcineurin-like phosphoesterase domain-containing protein</fullName>
    </recommendedName>
</protein>
<comment type="caution">
    <text evidence="3">The sequence shown here is derived from an EMBL/GenBank/DDBJ whole genome shotgun (WGS) entry which is preliminary data.</text>
</comment>
<gene>
    <name evidence="3" type="ORF">PCOR1329_LOCUS39142</name>
</gene>
<sequence length="234" mass="26389">MVGASTYMAVGCTGISGILAVSRPATMGEPSPFRFQDSQCLARYSQGYLHTYIYIYIYTYIYIYVYIYMHYVVWSSAFYATRPGYRRRCCRFQSMWLRQMIWLEAELALSEADWQVVVTHFPPTGSWGEEQWASLSREHGIDLFITGHLHRQEVRAPNSAGNPLGPTAIVISGGGGGITSEGVPNPDGDDDEYGFMDMMFSKQEISIEAISHGGQTRSTTLVYQRPRSVIPKFI</sequence>
<dbReference type="InterPro" id="IPR004843">
    <property type="entry name" value="Calcineurin-like_PHP"/>
</dbReference>
<name>A0ABN9THC5_9DINO</name>
<feature type="transmembrane region" description="Helical" evidence="1">
    <location>
        <begin position="52"/>
        <end position="79"/>
    </location>
</feature>
<dbReference type="Gene3D" id="3.60.21.10">
    <property type="match status" value="1"/>
</dbReference>
<organism evidence="3 4">
    <name type="scientific">Prorocentrum cordatum</name>
    <dbReference type="NCBI Taxonomy" id="2364126"/>
    <lineage>
        <taxon>Eukaryota</taxon>
        <taxon>Sar</taxon>
        <taxon>Alveolata</taxon>
        <taxon>Dinophyceae</taxon>
        <taxon>Prorocentrales</taxon>
        <taxon>Prorocentraceae</taxon>
        <taxon>Prorocentrum</taxon>
    </lineage>
</organism>
<dbReference type="Pfam" id="PF00149">
    <property type="entry name" value="Metallophos"/>
    <property type="match status" value="1"/>
</dbReference>
<keyword evidence="1" id="KW-0812">Transmembrane</keyword>
<dbReference type="Proteomes" id="UP001189429">
    <property type="component" value="Unassembled WGS sequence"/>
</dbReference>
<dbReference type="SUPFAM" id="SSF56300">
    <property type="entry name" value="Metallo-dependent phosphatases"/>
    <property type="match status" value="1"/>
</dbReference>
<reference evidence="3" key="1">
    <citation type="submission" date="2023-10" db="EMBL/GenBank/DDBJ databases">
        <authorList>
            <person name="Chen Y."/>
            <person name="Shah S."/>
            <person name="Dougan E. K."/>
            <person name="Thang M."/>
            <person name="Chan C."/>
        </authorList>
    </citation>
    <scope>NUCLEOTIDE SEQUENCE [LARGE SCALE GENOMIC DNA]</scope>
</reference>
<evidence type="ECO:0000256" key="1">
    <source>
        <dbReference type="SAM" id="Phobius"/>
    </source>
</evidence>
<dbReference type="EMBL" id="CAUYUJ010014727">
    <property type="protein sequence ID" value="CAK0845319.1"/>
    <property type="molecule type" value="Genomic_DNA"/>
</dbReference>
<feature type="domain" description="Calcineurin-like phosphoesterase" evidence="2">
    <location>
        <begin position="100"/>
        <end position="151"/>
    </location>
</feature>
<dbReference type="InterPro" id="IPR029052">
    <property type="entry name" value="Metallo-depent_PP-like"/>
</dbReference>
<evidence type="ECO:0000313" key="4">
    <source>
        <dbReference type="Proteomes" id="UP001189429"/>
    </source>
</evidence>
<keyword evidence="1" id="KW-0472">Membrane</keyword>
<evidence type="ECO:0000259" key="2">
    <source>
        <dbReference type="Pfam" id="PF00149"/>
    </source>
</evidence>
<proteinExistence type="predicted"/>
<keyword evidence="1" id="KW-1133">Transmembrane helix</keyword>
<evidence type="ECO:0000313" key="3">
    <source>
        <dbReference type="EMBL" id="CAK0845319.1"/>
    </source>
</evidence>